<evidence type="ECO:0000313" key="2">
    <source>
        <dbReference type="EMBL" id="CAB5024034.1"/>
    </source>
</evidence>
<dbReference type="EMBL" id="CAFBNF010000112">
    <property type="protein sequence ID" value="CAB4945214.1"/>
    <property type="molecule type" value="Genomic_DNA"/>
</dbReference>
<sequence>MTALLVGNPASGALAACGGLGVAGTLVWHDAAAIREATDELVSIGWDALLVNPADQGFSTASMSHWAQVHEAAPAAVLWLAEHDSTTPTVDVALMVMRHLPALPVLVTGPGATVLSADWDEPRLALELAPPVVVSVKGLAEAWTAAEASFAASVAEHATHDRTAHAGHHH</sequence>
<proteinExistence type="predicted"/>
<name>A0A6J7R5M4_9ZZZZ</name>
<reference evidence="2" key="1">
    <citation type="submission" date="2020-05" db="EMBL/GenBank/DDBJ databases">
        <authorList>
            <person name="Chiriac C."/>
            <person name="Salcher M."/>
            <person name="Ghai R."/>
            <person name="Kavagutti S V."/>
        </authorList>
    </citation>
    <scope>NUCLEOTIDE SEQUENCE</scope>
</reference>
<gene>
    <name evidence="1" type="ORF">UFOPK3773_01086</name>
    <name evidence="2" type="ORF">UFOPK3992_01880</name>
</gene>
<protein>
    <submittedName>
        <fullName evidence="2">Unannotated protein</fullName>
    </submittedName>
</protein>
<dbReference type="EMBL" id="CAFBOZ010000334">
    <property type="protein sequence ID" value="CAB5024034.1"/>
    <property type="molecule type" value="Genomic_DNA"/>
</dbReference>
<evidence type="ECO:0000313" key="1">
    <source>
        <dbReference type="EMBL" id="CAB4945214.1"/>
    </source>
</evidence>
<organism evidence="2">
    <name type="scientific">freshwater metagenome</name>
    <dbReference type="NCBI Taxonomy" id="449393"/>
    <lineage>
        <taxon>unclassified sequences</taxon>
        <taxon>metagenomes</taxon>
        <taxon>ecological metagenomes</taxon>
    </lineage>
</organism>
<accession>A0A6J7R5M4</accession>
<dbReference type="AlphaFoldDB" id="A0A6J7R5M4"/>